<accession>A0A2T4ZAB8</accession>
<dbReference type="Pfam" id="PF20136">
    <property type="entry name" value="DUF6526"/>
    <property type="match status" value="1"/>
</dbReference>
<organism evidence="2 3">
    <name type="scientific">Desmospora activa DSM 45169</name>
    <dbReference type="NCBI Taxonomy" id="1121389"/>
    <lineage>
        <taxon>Bacteria</taxon>
        <taxon>Bacillati</taxon>
        <taxon>Bacillota</taxon>
        <taxon>Bacilli</taxon>
        <taxon>Bacillales</taxon>
        <taxon>Thermoactinomycetaceae</taxon>
        <taxon>Desmospora</taxon>
    </lineage>
</organism>
<protein>
    <submittedName>
        <fullName evidence="2">Uncharacterized protein</fullName>
    </submittedName>
</protein>
<dbReference type="InterPro" id="IPR045385">
    <property type="entry name" value="DUF6526"/>
</dbReference>
<dbReference type="OrthoDB" id="765463at2"/>
<keyword evidence="1" id="KW-1133">Transmembrane helix</keyword>
<dbReference type="EMBL" id="PZZP01000001">
    <property type="protein sequence ID" value="PTM58816.1"/>
    <property type="molecule type" value="Genomic_DNA"/>
</dbReference>
<evidence type="ECO:0000256" key="1">
    <source>
        <dbReference type="SAM" id="Phobius"/>
    </source>
</evidence>
<feature type="transmembrane region" description="Helical" evidence="1">
    <location>
        <begin position="45"/>
        <end position="68"/>
    </location>
</feature>
<keyword evidence="3" id="KW-1185">Reference proteome</keyword>
<feature type="transmembrane region" description="Helical" evidence="1">
    <location>
        <begin position="20"/>
        <end position="39"/>
    </location>
</feature>
<evidence type="ECO:0000313" key="3">
    <source>
        <dbReference type="Proteomes" id="UP000241639"/>
    </source>
</evidence>
<sequence length="144" mass="16712">MEKQNYKNHRKLDPTYHFMLAPLSLIIFITTLVLLISSLQSGEMIGWAVISLMMSIALLLTVTLVRIYPLKIQDRIIRSEQQLRHYILTGELLDPRLTLKQIVGLRFASDAEFPELCKRAAEDNLTGEQIKKLIQEWQGDYNRI</sequence>
<gene>
    <name evidence="2" type="ORF">C8J48_1410</name>
</gene>
<keyword evidence="1" id="KW-0472">Membrane</keyword>
<dbReference type="RefSeq" id="WP_107725567.1">
    <property type="nucleotide sequence ID" value="NZ_PZZP01000001.1"/>
</dbReference>
<comment type="caution">
    <text evidence="2">The sequence shown here is derived from an EMBL/GenBank/DDBJ whole genome shotgun (WGS) entry which is preliminary data.</text>
</comment>
<proteinExistence type="predicted"/>
<name>A0A2T4ZAB8_9BACL</name>
<evidence type="ECO:0000313" key="2">
    <source>
        <dbReference type="EMBL" id="PTM58816.1"/>
    </source>
</evidence>
<keyword evidence="1" id="KW-0812">Transmembrane</keyword>
<reference evidence="2 3" key="1">
    <citation type="submission" date="2018-04" db="EMBL/GenBank/DDBJ databases">
        <title>Genomic Encyclopedia of Archaeal and Bacterial Type Strains, Phase II (KMG-II): from individual species to whole genera.</title>
        <authorList>
            <person name="Goeker M."/>
        </authorList>
    </citation>
    <scope>NUCLEOTIDE SEQUENCE [LARGE SCALE GENOMIC DNA]</scope>
    <source>
        <strain evidence="2 3">DSM 45169</strain>
    </source>
</reference>
<dbReference type="Proteomes" id="UP000241639">
    <property type="component" value="Unassembled WGS sequence"/>
</dbReference>
<dbReference type="AlphaFoldDB" id="A0A2T4ZAB8"/>